<name>A0A072UDA4_MEDTR</name>
<sequence length="161" mass="19379">MTKLFVTICVEIISGMQCLGNICLLKTWGDVDHAQLGYKSSELWSYWFCHKICYFFICEDWKYPRDEKIKLYRVMFVLKTALPLREECESVESSEEKRSLGRFIFGTWNLFMALGVIHVCNTWVYLFTVWIVETRFELREIDHALKQYLIHRRMIVFTYQT</sequence>
<organism evidence="2 4">
    <name type="scientific">Medicago truncatula</name>
    <name type="common">Barrel medic</name>
    <name type="synonym">Medicago tribuloides</name>
    <dbReference type="NCBI Taxonomy" id="3880"/>
    <lineage>
        <taxon>Eukaryota</taxon>
        <taxon>Viridiplantae</taxon>
        <taxon>Streptophyta</taxon>
        <taxon>Embryophyta</taxon>
        <taxon>Tracheophyta</taxon>
        <taxon>Spermatophyta</taxon>
        <taxon>Magnoliopsida</taxon>
        <taxon>eudicotyledons</taxon>
        <taxon>Gunneridae</taxon>
        <taxon>Pentapetalae</taxon>
        <taxon>rosids</taxon>
        <taxon>fabids</taxon>
        <taxon>Fabales</taxon>
        <taxon>Fabaceae</taxon>
        <taxon>Papilionoideae</taxon>
        <taxon>50 kb inversion clade</taxon>
        <taxon>NPAAA clade</taxon>
        <taxon>Hologalegina</taxon>
        <taxon>IRL clade</taxon>
        <taxon>Trifolieae</taxon>
        <taxon>Medicago</taxon>
    </lineage>
</organism>
<evidence type="ECO:0000256" key="1">
    <source>
        <dbReference type="SAM" id="Phobius"/>
    </source>
</evidence>
<reference evidence="3" key="3">
    <citation type="submission" date="2015-04" db="UniProtKB">
        <authorList>
            <consortium name="EnsemblPlants"/>
        </authorList>
    </citation>
    <scope>IDENTIFICATION</scope>
    <source>
        <strain evidence="3">cv. Jemalong A17</strain>
    </source>
</reference>
<dbReference type="AlphaFoldDB" id="A0A072UDA4"/>
<keyword evidence="1" id="KW-0472">Membrane</keyword>
<dbReference type="Proteomes" id="UP000002051">
    <property type="component" value="Chromosome 6"/>
</dbReference>
<protein>
    <submittedName>
        <fullName evidence="2">Transmembrane protein, putative</fullName>
    </submittedName>
</protein>
<keyword evidence="1 2" id="KW-0812">Transmembrane</keyword>
<reference evidence="2 4" key="2">
    <citation type="journal article" date="2014" name="BMC Genomics">
        <title>An improved genome release (version Mt4.0) for the model legume Medicago truncatula.</title>
        <authorList>
            <person name="Tang H."/>
            <person name="Krishnakumar V."/>
            <person name="Bidwell S."/>
            <person name="Rosen B."/>
            <person name="Chan A."/>
            <person name="Zhou S."/>
            <person name="Gentzbittel L."/>
            <person name="Childs K.L."/>
            <person name="Yandell M."/>
            <person name="Gundlach H."/>
            <person name="Mayer K.F."/>
            <person name="Schwartz D.C."/>
            <person name="Town C.D."/>
        </authorList>
    </citation>
    <scope>GENOME REANNOTATION</scope>
    <source>
        <strain evidence="2">A17</strain>
        <strain evidence="3 4">cv. Jemalong A17</strain>
    </source>
</reference>
<evidence type="ECO:0000313" key="2">
    <source>
        <dbReference type="EMBL" id="KEH27068.1"/>
    </source>
</evidence>
<feature type="transmembrane region" description="Helical" evidence="1">
    <location>
        <begin position="108"/>
        <end position="132"/>
    </location>
</feature>
<evidence type="ECO:0000313" key="3">
    <source>
        <dbReference type="EnsemblPlants" id="KEH27068"/>
    </source>
</evidence>
<gene>
    <name evidence="2" type="ordered locus">MTR_6g084990</name>
</gene>
<keyword evidence="1" id="KW-1133">Transmembrane helix</keyword>
<proteinExistence type="predicted"/>
<evidence type="ECO:0000313" key="4">
    <source>
        <dbReference type="Proteomes" id="UP000002051"/>
    </source>
</evidence>
<reference evidence="2 4" key="1">
    <citation type="journal article" date="2011" name="Nature">
        <title>The Medicago genome provides insight into the evolution of rhizobial symbioses.</title>
        <authorList>
            <person name="Young N.D."/>
            <person name="Debelle F."/>
            <person name="Oldroyd G.E."/>
            <person name="Geurts R."/>
            <person name="Cannon S.B."/>
            <person name="Udvardi M.K."/>
            <person name="Benedito V.A."/>
            <person name="Mayer K.F."/>
            <person name="Gouzy J."/>
            <person name="Schoof H."/>
            <person name="Van de Peer Y."/>
            <person name="Proost S."/>
            <person name="Cook D.R."/>
            <person name="Meyers B.C."/>
            <person name="Spannagl M."/>
            <person name="Cheung F."/>
            <person name="De Mita S."/>
            <person name="Krishnakumar V."/>
            <person name="Gundlach H."/>
            <person name="Zhou S."/>
            <person name="Mudge J."/>
            <person name="Bharti A.K."/>
            <person name="Murray J.D."/>
            <person name="Naoumkina M.A."/>
            <person name="Rosen B."/>
            <person name="Silverstein K.A."/>
            <person name="Tang H."/>
            <person name="Rombauts S."/>
            <person name="Zhao P.X."/>
            <person name="Zhou P."/>
            <person name="Barbe V."/>
            <person name="Bardou P."/>
            <person name="Bechner M."/>
            <person name="Bellec A."/>
            <person name="Berger A."/>
            <person name="Berges H."/>
            <person name="Bidwell S."/>
            <person name="Bisseling T."/>
            <person name="Choisne N."/>
            <person name="Couloux A."/>
            <person name="Denny R."/>
            <person name="Deshpande S."/>
            <person name="Dai X."/>
            <person name="Doyle J.J."/>
            <person name="Dudez A.M."/>
            <person name="Farmer A.D."/>
            <person name="Fouteau S."/>
            <person name="Franken C."/>
            <person name="Gibelin C."/>
            <person name="Gish J."/>
            <person name="Goldstein S."/>
            <person name="Gonzalez A.J."/>
            <person name="Green P.J."/>
            <person name="Hallab A."/>
            <person name="Hartog M."/>
            <person name="Hua A."/>
            <person name="Humphray S.J."/>
            <person name="Jeong D.H."/>
            <person name="Jing Y."/>
            <person name="Jocker A."/>
            <person name="Kenton S.M."/>
            <person name="Kim D.J."/>
            <person name="Klee K."/>
            <person name="Lai H."/>
            <person name="Lang C."/>
            <person name="Lin S."/>
            <person name="Macmil S.L."/>
            <person name="Magdelenat G."/>
            <person name="Matthews L."/>
            <person name="McCorrison J."/>
            <person name="Monaghan E.L."/>
            <person name="Mun J.H."/>
            <person name="Najar F.Z."/>
            <person name="Nicholson C."/>
            <person name="Noirot C."/>
            <person name="O'Bleness M."/>
            <person name="Paule C.R."/>
            <person name="Poulain J."/>
            <person name="Prion F."/>
            <person name="Qin B."/>
            <person name="Qu C."/>
            <person name="Retzel E.F."/>
            <person name="Riddle C."/>
            <person name="Sallet E."/>
            <person name="Samain S."/>
            <person name="Samson N."/>
            <person name="Sanders I."/>
            <person name="Saurat O."/>
            <person name="Scarpelli C."/>
            <person name="Schiex T."/>
            <person name="Segurens B."/>
            <person name="Severin A.J."/>
            <person name="Sherrier D.J."/>
            <person name="Shi R."/>
            <person name="Sims S."/>
            <person name="Singer S.R."/>
            <person name="Sinharoy S."/>
            <person name="Sterck L."/>
            <person name="Viollet A."/>
            <person name="Wang B.B."/>
            <person name="Wang K."/>
            <person name="Wang M."/>
            <person name="Wang X."/>
            <person name="Warfsmann J."/>
            <person name="Weissenbach J."/>
            <person name="White D.D."/>
            <person name="White J.D."/>
            <person name="Wiley G.B."/>
            <person name="Wincker P."/>
            <person name="Xing Y."/>
            <person name="Yang L."/>
            <person name="Yao Z."/>
            <person name="Ying F."/>
            <person name="Zhai J."/>
            <person name="Zhou L."/>
            <person name="Zuber A."/>
            <person name="Denarie J."/>
            <person name="Dixon R.A."/>
            <person name="May G.D."/>
            <person name="Schwartz D.C."/>
            <person name="Rogers J."/>
            <person name="Quetier F."/>
            <person name="Town C.D."/>
            <person name="Roe B.A."/>
        </authorList>
    </citation>
    <scope>NUCLEOTIDE SEQUENCE [LARGE SCALE GENOMIC DNA]</scope>
    <source>
        <strain evidence="2">A17</strain>
        <strain evidence="3 4">cv. Jemalong A17</strain>
    </source>
</reference>
<accession>A0A072UDA4</accession>
<dbReference type="EMBL" id="CM001222">
    <property type="protein sequence ID" value="KEH27068.1"/>
    <property type="molecule type" value="Genomic_DNA"/>
</dbReference>
<keyword evidence="4" id="KW-1185">Reference proteome</keyword>
<dbReference type="EnsemblPlants" id="KEH27068">
    <property type="protein sequence ID" value="KEH27068"/>
    <property type="gene ID" value="MTR_6g084990"/>
</dbReference>
<dbReference type="HOGENOM" id="CLU_1646244_0_0_1"/>